<reference evidence="9 10" key="1">
    <citation type="submission" date="2014-04" db="EMBL/GenBank/DDBJ databases">
        <authorList>
            <consortium name="DOE Joint Genome Institute"/>
            <person name="Kuo A."/>
            <person name="Kohler A."/>
            <person name="Nagy L.G."/>
            <person name="Floudas D."/>
            <person name="Copeland A."/>
            <person name="Barry K.W."/>
            <person name="Cichocki N."/>
            <person name="Veneault-Fourrey C."/>
            <person name="LaButti K."/>
            <person name="Lindquist E.A."/>
            <person name="Lipzen A."/>
            <person name="Lundell T."/>
            <person name="Morin E."/>
            <person name="Murat C."/>
            <person name="Sun H."/>
            <person name="Tunlid A."/>
            <person name="Henrissat B."/>
            <person name="Grigoriev I.V."/>
            <person name="Hibbett D.S."/>
            <person name="Martin F."/>
            <person name="Nordberg H.P."/>
            <person name="Cantor M.N."/>
            <person name="Hua S.X."/>
        </authorList>
    </citation>
    <scope>NUCLEOTIDE SEQUENCE [LARGE SCALE GENOMIC DNA]</scope>
    <source>
        <strain evidence="9 10">Foug A</strain>
    </source>
</reference>
<dbReference type="GO" id="GO:0005737">
    <property type="term" value="C:cytoplasm"/>
    <property type="evidence" value="ECO:0007669"/>
    <property type="project" value="UniProtKB-SubCell"/>
</dbReference>
<dbReference type="AlphaFoldDB" id="A0A0C3DBM6"/>
<evidence type="ECO:0000256" key="6">
    <source>
        <dbReference type="ARBA" id="ARBA00022490"/>
    </source>
</evidence>
<dbReference type="PANTHER" id="PTHR41391:SF1">
    <property type="entry name" value="RESTRICTION OF TELOMERE CAPPING PROTEIN 4"/>
    <property type="match status" value="1"/>
</dbReference>
<protein>
    <recommendedName>
        <fullName evidence="5">Restriction of telomere capping protein 4</fullName>
    </recommendedName>
</protein>
<feature type="non-terminal residue" evidence="9">
    <location>
        <position position="104"/>
    </location>
</feature>
<keyword evidence="6" id="KW-0963">Cytoplasm</keyword>
<dbReference type="Pfam" id="PF14474">
    <property type="entry name" value="RTC4"/>
    <property type="match status" value="1"/>
</dbReference>
<dbReference type="HOGENOM" id="CLU_151052_0_0_1"/>
<evidence type="ECO:0000256" key="4">
    <source>
        <dbReference type="ARBA" id="ARBA00009461"/>
    </source>
</evidence>
<dbReference type="GO" id="GO:0005634">
    <property type="term" value="C:nucleus"/>
    <property type="evidence" value="ECO:0007669"/>
    <property type="project" value="UniProtKB-SubCell"/>
</dbReference>
<reference evidence="10" key="2">
    <citation type="submission" date="2015-01" db="EMBL/GenBank/DDBJ databases">
        <title>Evolutionary Origins and Diversification of the Mycorrhizal Mutualists.</title>
        <authorList>
            <consortium name="DOE Joint Genome Institute"/>
            <consortium name="Mycorrhizal Genomics Consortium"/>
            <person name="Kohler A."/>
            <person name="Kuo A."/>
            <person name="Nagy L.G."/>
            <person name="Floudas D."/>
            <person name="Copeland A."/>
            <person name="Barry K.W."/>
            <person name="Cichocki N."/>
            <person name="Veneault-Fourrey C."/>
            <person name="LaButti K."/>
            <person name="Lindquist E.A."/>
            <person name="Lipzen A."/>
            <person name="Lundell T."/>
            <person name="Morin E."/>
            <person name="Murat C."/>
            <person name="Riley R."/>
            <person name="Ohm R."/>
            <person name="Sun H."/>
            <person name="Tunlid A."/>
            <person name="Henrissat B."/>
            <person name="Grigoriev I.V."/>
            <person name="Hibbett D.S."/>
            <person name="Martin F."/>
        </authorList>
    </citation>
    <scope>NUCLEOTIDE SEQUENCE [LARGE SCALE GENOMIC DNA]</scope>
    <source>
        <strain evidence="10">Foug A</strain>
    </source>
</reference>
<feature type="non-terminal residue" evidence="9">
    <location>
        <position position="1"/>
    </location>
</feature>
<evidence type="ECO:0000256" key="3">
    <source>
        <dbReference type="ARBA" id="ARBA00004496"/>
    </source>
</evidence>
<feature type="domain" description="Restriction of telomere capping protein 4 C-terminal" evidence="8">
    <location>
        <begin position="1"/>
        <end position="104"/>
    </location>
</feature>
<dbReference type="Proteomes" id="UP000053989">
    <property type="component" value="Unassembled WGS sequence"/>
</dbReference>
<name>A0A0C3DBM6_9AGAM</name>
<proteinExistence type="inferred from homology"/>
<comment type="function">
    <text evidence="1">May be involved in a process influencing telomere capping.</text>
</comment>
<evidence type="ECO:0000256" key="5">
    <source>
        <dbReference type="ARBA" id="ARBA00015162"/>
    </source>
</evidence>
<evidence type="ECO:0000313" key="9">
    <source>
        <dbReference type="EMBL" id="KIM53511.1"/>
    </source>
</evidence>
<dbReference type="OrthoDB" id="128308at2759"/>
<evidence type="ECO:0000256" key="2">
    <source>
        <dbReference type="ARBA" id="ARBA00004123"/>
    </source>
</evidence>
<dbReference type="InterPro" id="IPR039024">
    <property type="entry name" value="RTC4"/>
</dbReference>
<dbReference type="InterPro" id="IPR028094">
    <property type="entry name" value="RTC4_C"/>
</dbReference>
<gene>
    <name evidence="9" type="ORF">SCLCIDRAFT_46614</name>
</gene>
<evidence type="ECO:0000259" key="8">
    <source>
        <dbReference type="SMART" id="SM01312"/>
    </source>
</evidence>
<dbReference type="PANTHER" id="PTHR41391">
    <property type="entry name" value="RESTRICTION OF TELOMERE CAPPING PROTEIN 4"/>
    <property type="match status" value="1"/>
</dbReference>
<accession>A0A0C3DBM6</accession>
<sequence length="104" mass="11418">EVKNQGSRTVVGVKGQFASFEKTQPGYYGEQGSVIIHQTLFNLFPPSSFDVSLISPLTPAEFIQRVLVPEAATRLIAQDLNQSIEEATITLRESAQYGVAMFPD</sequence>
<dbReference type="EMBL" id="KN822179">
    <property type="protein sequence ID" value="KIM53511.1"/>
    <property type="molecule type" value="Genomic_DNA"/>
</dbReference>
<keyword evidence="7" id="KW-0539">Nucleus</keyword>
<evidence type="ECO:0000256" key="1">
    <source>
        <dbReference type="ARBA" id="ARBA00002738"/>
    </source>
</evidence>
<dbReference type="SMART" id="SM01312">
    <property type="entry name" value="RTC4"/>
    <property type="match status" value="1"/>
</dbReference>
<evidence type="ECO:0000313" key="10">
    <source>
        <dbReference type="Proteomes" id="UP000053989"/>
    </source>
</evidence>
<organism evidence="9 10">
    <name type="scientific">Scleroderma citrinum Foug A</name>
    <dbReference type="NCBI Taxonomy" id="1036808"/>
    <lineage>
        <taxon>Eukaryota</taxon>
        <taxon>Fungi</taxon>
        <taxon>Dikarya</taxon>
        <taxon>Basidiomycota</taxon>
        <taxon>Agaricomycotina</taxon>
        <taxon>Agaricomycetes</taxon>
        <taxon>Agaricomycetidae</taxon>
        <taxon>Boletales</taxon>
        <taxon>Sclerodermatineae</taxon>
        <taxon>Sclerodermataceae</taxon>
        <taxon>Scleroderma</taxon>
    </lineage>
</organism>
<keyword evidence="10" id="KW-1185">Reference proteome</keyword>
<evidence type="ECO:0000256" key="7">
    <source>
        <dbReference type="ARBA" id="ARBA00023242"/>
    </source>
</evidence>
<dbReference type="InParanoid" id="A0A0C3DBM6"/>
<comment type="similarity">
    <text evidence="4">Belongs to the RTC4 family.</text>
</comment>
<comment type="subcellular location">
    <subcellularLocation>
        <location evidence="3">Cytoplasm</location>
    </subcellularLocation>
    <subcellularLocation>
        <location evidence="2">Nucleus</location>
    </subcellularLocation>
</comment>